<protein>
    <submittedName>
        <fullName evidence="2">Uncharacterized protein</fullName>
    </submittedName>
</protein>
<evidence type="ECO:0000313" key="2">
    <source>
        <dbReference type="EMBL" id="KAI7840629.1"/>
    </source>
</evidence>
<proteinExistence type="predicted"/>
<dbReference type="Proteomes" id="UP001205105">
    <property type="component" value="Unassembled WGS sequence"/>
</dbReference>
<comment type="caution">
    <text evidence="2">The sequence shown here is derived from an EMBL/GenBank/DDBJ whole genome shotgun (WGS) entry which is preliminary data.</text>
</comment>
<reference evidence="2" key="1">
    <citation type="submission" date="2020-11" db="EMBL/GenBank/DDBJ databases">
        <title>Chlorella ohadii genome sequencing and assembly.</title>
        <authorList>
            <person name="Murik O."/>
            <person name="Treves H."/>
            <person name="Kedem I."/>
            <person name="Shotland Y."/>
            <person name="Kaplan A."/>
        </authorList>
    </citation>
    <scope>NUCLEOTIDE SEQUENCE</scope>
    <source>
        <strain evidence="2">1</strain>
    </source>
</reference>
<organism evidence="2 3">
    <name type="scientific">Chlorella ohadii</name>
    <dbReference type="NCBI Taxonomy" id="2649997"/>
    <lineage>
        <taxon>Eukaryota</taxon>
        <taxon>Viridiplantae</taxon>
        <taxon>Chlorophyta</taxon>
        <taxon>core chlorophytes</taxon>
        <taxon>Trebouxiophyceae</taxon>
        <taxon>Chlorellales</taxon>
        <taxon>Chlorellaceae</taxon>
        <taxon>Chlorella clade</taxon>
        <taxon>Chlorella</taxon>
    </lineage>
</organism>
<dbReference type="AlphaFoldDB" id="A0AAD5DUG9"/>
<accession>A0AAD5DUG9</accession>
<dbReference type="EMBL" id="JADXDR010000077">
    <property type="protein sequence ID" value="KAI7840629.1"/>
    <property type="molecule type" value="Genomic_DNA"/>
</dbReference>
<feature type="region of interest" description="Disordered" evidence="1">
    <location>
        <begin position="143"/>
        <end position="183"/>
    </location>
</feature>
<keyword evidence="3" id="KW-1185">Reference proteome</keyword>
<evidence type="ECO:0000256" key="1">
    <source>
        <dbReference type="SAM" id="MobiDB-lite"/>
    </source>
</evidence>
<sequence>MQHCPRHFRLSQGALEGMAAYALPAAVKRMGERQLAQLAHAARDIALHRSDADLMHVSGTTRQGASARDLMQPFFALAATEVAWRCNNPARYVSPETVSAVITAASAWSWRVVRHRDSQALASLKLATAAALEELRPFSPRDLSPSTFRKLTHAGGSGRGASSVDGSSMGGGSGATTPRHLPA</sequence>
<evidence type="ECO:0000313" key="3">
    <source>
        <dbReference type="Proteomes" id="UP001205105"/>
    </source>
</evidence>
<gene>
    <name evidence="2" type="ORF">COHA_005651</name>
</gene>
<name>A0AAD5DUG9_9CHLO</name>